<dbReference type="FunFam" id="3.30.230.10:FF:000017">
    <property type="entry name" value="Galactokinase"/>
    <property type="match status" value="1"/>
</dbReference>
<evidence type="ECO:0000259" key="13">
    <source>
        <dbReference type="Pfam" id="PF08544"/>
    </source>
</evidence>
<name>A0A4Q0NT41_9FLAO</name>
<dbReference type="InterPro" id="IPR036554">
    <property type="entry name" value="GHMP_kinase_C_sf"/>
</dbReference>
<evidence type="ECO:0000256" key="6">
    <source>
        <dbReference type="ARBA" id="ARBA00022777"/>
    </source>
</evidence>
<dbReference type="GO" id="GO:0046872">
    <property type="term" value="F:metal ion binding"/>
    <property type="evidence" value="ECO:0007669"/>
    <property type="project" value="UniProtKB-KW"/>
</dbReference>
<dbReference type="AlphaFoldDB" id="A0A4Q0NT41"/>
<evidence type="ECO:0000259" key="14">
    <source>
        <dbReference type="Pfam" id="PF10509"/>
    </source>
</evidence>
<dbReference type="PANTHER" id="PTHR10457:SF7">
    <property type="entry name" value="GALACTOKINASE-RELATED"/>
    <property type="match status" value="1"/>
</dbReference>
<dbReference type="Gene3D" id="3.30.230.10">
    <property type="match status" value="1"/>
</dbReference>
<dbReference type="Pfam" id="PF10509">
    <property type="entry name" value="GalKase_gal_bdg"/>
    <property type="match status" value="1"/>
</dbReference>
<keyword evidence="7" id="KW-0067">ATP-binding</keyword>
<dbReference type="GO" id="GO:0004335">
    <property type="term" value="F:galactokinase activity"/>
    <property type="evidence" value="ECO:0007669"/>
    <property type="project" value="UniProtKB-UniRule"/>
</dbReference>
<evidence type="ECO:0000313" key="16">
    <source>
        <dbReference type="Proteomes" id="UP000289821"/>
    </source>
</evidence>
<dbReference type="InterPro" id="IPR019539">
    <property type="entry name" value="GalKase_N"/>
</dbReference>
<dbReference type="NCBIfam" id="TIGR00131">
    <property type="entry name" value="gal_kin"/>
    <property type="match status" value="1"/>
</dbReference>
<feature type="domain" description="Galactokinase N-terminal" evidence="14">
    <location>
        <begin position="20"/>
        <end position="55"/>
    </location>
</feature>
<dbReference type="FunFam" id="3.30.70.890:FF:000001">
    <property type="entry name" value="Galactokinase"/>
    <property type="match status" value="1"/>
</dbReference>
<keyword evidence="9" id="KW-0299">Galactose metabolism</keyword>
<keyword evidence="6 15" id="KW-0418">Kinase</keyword>
<dbReference type="Pfam" id="PF08544">
    <property type="entry name" value="GHMP_kinases_C"/>
    <property type="match status" value="1"/>
</dbReference>
<sequence>MANQITRAQSPEQLAQLGHFNAEVIINSPGRVNLIGEHTDYNNGFVMPTAIDKTIQFHLKKNGKASHCSVSSLNYDSFFEFDLAVEDHNEAEWTKYIVGVTEEIKKLGHKLEGFDCMMLSNLPMGAGISSSAALECGLARGLSELFNLNLSNLEIVKLSQMAEHNYVGTKCGIMDQFASVMSEENHVIKLDCKSLEYDLLPFAIEPYKLLLLNTNVSHSLSTSEYNVRRQECETGVALLQKWYPEVRSLRDVNLKQLEAHKADFDPVVYNRCSYVIEENERVNKAAKALKAEDLETFGKLMYASHEGLQHKYEVSCKELDFLTEFSKDHEGILGCRMMGGGFGGCTINLIHQDAAEDYIEAAKKAYFKEFNRNLTAFTAMPANGGERLH</sequence>
<protein>
    <recommendedName>
        <fullName evidence="11">Galactokinase</fullName>
        <ecNumber evidence="11">2.7.1.6</ecNumber>
    </recommendedName>
</protein>
<reference evidence="15 16" key="1">
    <citation type="submission" date="2018-07" db="EMBL/GenBank/DDBJ databases">
        <title>Leeuwenhoekiella genomics.</title>
        <authorList>
            <person name="Tahon G."/>
            <person name="Willems A."/>
        </authorList>
    </citation>
    <scope>NUCLEOTIDE SEQUENCE [LARGE SCALE GENOMIC DNA]</scope>
    <source>
        <strain evidence="15 16">R-50232</strain>
    </source>
</reference>
<dbReference type="InterPro" id="IPR006206">
    <property type="entry name" value="Mevalonate/galactokinase"/>
</dbReference>
<dbReference type="RefSeq" id="WP_236638842.1">
    <property type="nucleotide sequence ID" value="NZ_QOVI01000004.1"/>
</dbReference>
<dbReference type="GO" id="GO:0005524">
    <property type="term" value="F:ATP binding"/>
    <property type="evidence" value="ECO:0007669"/>
    <property type="project" value="UniProtKB-UniRule"/>
</dbReference>
<proteinExistence type="inferred from homology"/>
<evidence type="ECO:0000256" key="4">
    <source>
        <dbReference type="ARBA" id="ARBA00022723"/>
    </source>
</evidence>
<dbReference type="EMBL" id="QOVI01000004">
    <property type="protein sequence ID" value="RXG14046.1"/>
    <property type="molecule type" value="Genomic_DNA"/>
</dbReference>
<accession>A0A4Q0NT41</accession>
<evidence type="ECO:0000256" key="11">
    <source>
        <dbReference type="NCBIfam" id="TIGR00131"/>
    </source>
</evidence>
<gene>
    <name evidence="15" type="ORF">DSM04_104152</name>
</gene>
<dbReference type="InterPro" id="IPR019741">
    <property type="entry name" value="Galactokinase_CS"/>
</dbReference>
<dbReference type="EC" id="2.7.1.6" evidence="11"/>
<keyword evidence="3" id="KW-0808">Transferase</keyword>
<dbReference type="Gene3D" id="3.30.70.890">
    <property type="entry name" value="GHMP kinase, C-terminal domain"/>
    <property type="match status" value="1"/>
</dbReference>
<dbReference type="InterPro" id="IPR000705">
    <property type="entry name" value="Galactokinase"/>
</dbReference>
<dbReference type="PRINTS" id="PR00473">
    <property type="entry name" value="GALCTOKINASE"/>
</dbReference>
<dbReference type="SUPFAM" id="SSF54211">
    <property type="entry name" value="Ribosomal protein S5 domain 2-like"/>
    <property type="match status" value="1"/>
</dbReference>
<organism evidence="15 16">
    <name type="scientific">Leeuwenhoekiella aestuarii</name>
    <dbReference type="NCBI Taxonomy" id="2249426"/>
    <lineage>
        <taxon>Bacteria</taxon>
        <taxon>Pseudomonadati</taxon>
        <taxon>Bacteroidota</taxon>
        <taxon>Flavobacteriia</taxon>
        <taxon>Flavobacteriales</taxon>
        <taxon>Flavobacteriaceae</taxon>
        <taxon>Leeuwenhoekiella</taxon>
    </lineage>
</organism>
<dbReference type="PIRSF" id="PIRSF000530">
    <property type="entry name" value="Galactokinase"/>
    <property type="match status" value="1"/>
</dbReference>
<evidence type="ECO:0000313" key="15">
    <source>
        <dbReference type="EMBL" id="RXG14046.1"/>
    </source>
</evidence>
<dbReference type="Pfam" id="PF00288">
    <property type="entry name" value="GHMP_kinases_N"/>
    <property type="match status" value="1"/>
</dbReference>
<dbReference type="Proteomes" id="UP000289821">
    <property type="component" value="Unassembled WGS sequence"/>
</dbReference>
<comment type="similarity">
    <text evidence="1">Belongs to the GHMP kinase family. GalK subfamily.</text>
</comment>
<feature type="domain" description="GHMP kinase N-terminal" evidence="12">
    <location>
        <begin position="96"/>
        <end position="182"/>
    </location>
</feature>
<dbReference type="GO" id="GO:0005829">
    <property type="term" value="C:cytosol"/>
    <property type="evidence" value="ECO:0007669"/>
    <property type="project" value="TreeGrafter"/>
</dbReference>
<evidence type="ECO:0000256" key="5">
    <source>
        <dbReference type="ARBA" id="ARBA00022741"/>
    </source>
</evidence>
<evidence type="ECO:0000256" key="9">
    <source>
        <dbReference type="ARBA" id="ARBA00023144"/>
    </source>
</evidence>
<dbReference type="SUPFAM" id="SSF55060">
    <property type="entry name" value="GHMP Kinase, C-terminal domain"/>
    <property type="match status" value="1"/>
</dbReference>
<keyword evidence="10" id="KW-0119">Carbohydrate metabolism</keyword>
<dbReference type="PANTHER" id="PTHR10457">
    <property type="entry name" value="MEVALONATE KINASE/GALACTOKINASE"/>
    <property type="match status" value="1"/>
</dbReference>
<evidence type="ECO:0000259" key="12">
    <source>
        <dbReference type="Pfam" id="PF00288"/>
    </source>
</evidence>
<comment type="caution">
    <text evidence="15">The sequence shown here is derived from an EMBL/GenBank/DDBJ whole genome shotgun (WGS) entry which is preliminary data.</text>
</comment>
<keyword evidence="2" id="KW-0963">Cytoplasm</keyword>
<keyword evidence="16" id="KW-1185">Reference proteome</keyword>
<evidence type="ECO:0000256" key="10">
    <source>
        <dbReference type="ARBA" id="ARBA00023277"/>
    </source>
</evidence>
<dbReference type="GO" id="GO:0006012">
    <property type="term" value="P:galactose metabolic process"/>
    <property type="evidence" value="ECO:0007669"/>
    <property type="project" value="UniProtKB-UniRule"/>
</dbReference>
<evidence type="ECO:0000256" key="2">
    <source>
        <dbReference type="ARBA" id="ARBA00022490"/>
    </source>
</evidence>
<dbReference type="InterPro" id="IPR006204">
    <property type="entry name" value="GHMP_kinase_N_dom"/>
</dbReference>
<evidence type="ECO:0000256" key="7">
    <source>
        <dbReference type="ARBA" id="ARBA00022840"/>
    </source>
</evidence>
<dbReference type="PRINTS" id="PR00959">
    <property type="entry name" value="MEVGALKINASE"/>
</dbReference>
<feature type="domain" description="GHMP kinase C-terminal" evidence="13">
    <location>
        <begin position="285"/>
        <end position="366"/>
    </location>
</feature>
<keyword evidence="8" id="KW-0460">Magnesium</keyword>
<keyword evidence="5" id="KW-0547">Nucleotide-binding</keyword>
<evidence type="ECO:0000256" key="3">
    <source>
        <dbReference type="ARBA" id="ARBA00022679"/>
    </source>
</evidence>
<evidence type="ECO:0000256" key="1">
    <source>
        <dbReference type="ARBA" id="ARBA00006566"/>
    </source>
</evidence>
<keyword evidence="4" id="KW-0479">Metal-binding</keyword>
<dbReference type="PROSITE" id="PS00106">
    <property type="entry name" value="GALACTOKINASE"/>
    <property type="match status" value="1"/>
</dbReference>
<evidence type="ECO:0000256" key="8">
    <source>
        <dbReference type="ARBA" id="ARBA00022842"/>
    </source>
</evidence>
<dbReference type="InterPro" id="IPR014721">
    <property type="entry name" value="Ribsml_uS5_D2-typ_fold_subgr"/>
</dbReference>
<dbReference type="InterPro" id="IPR013750">
    <property type="entry name" value="GHMP_kinase_C_dom"/>
</dbReference>
<dbReference type="InterPro" id="IPR020568">
    <property type="entry name" value="Ribosomal_Su5_D2-typ_SF"/>
</dbReference>